<dbReference type="EMBL" id="KI546101">
    <property type="protein sequence ID" value="EST45038.1"/>
    <property type="molecule type" value="Genomic_DNA"/>
</dbReference>
<evidence type="ECO:0000313" key="1">
    <source>
        <dbReference type="EMBL" id="EST45038.1"/>
    </source>
</evidence>
<organism evidence="1">
    <name type="scientific">Spironucleus salmonicida</name>
    <dbReference type="NCBI Taxonomy" id="348837"/>
    <lineage>
        <taxon>Eukaryota</taxon>
        <taxon>Metamonada</taxon>
        <taxon>Diplomonadida</taxon>
        <taxon>Hexamitidae</taxon>
        <taxon>Hexamitinae</taxon>
        <taxon>Spironucleus</taxon>
    </lineage>
</organism>
<reference evidence="1" key="1">
    <citation type="journal article" date="2014" name="PLoS Genet.">
        <title>The Genome of Spironucleus salmonicida Highlights a Fish Pathogen Adapted to Fluctuating Environments.</title>
        <authorList>
            <person name="Xu F."/>
            <person name="Jerlstrom-Hultqvist J."/>
            <person name="Einarsson E."/>
            <person name="Astvaldsson A."/>
            <person name="Svard S.G."/>
            <person name="Andersson J.O."/>
        </authorList>
    </citation>
    <scope>NUCLEOTIDE SEQUENCE</scope>
</reference>
<proteinExistence type="predicted"/>
<dbReference type="VEuPathDB" id="GiardiaDB:SS50377_25491"/>
<gene>
    <name evidence="1" type="ORF">SS50377_15057</name>
</gene>
<dbReference type="AlphaFoldDB" id="V6LKZ6"/>
<name>V6LKZ6_9EUKA</name>
<protein>
    <submittedName>
        <fullName evidence="1">Uncharacterized protein</fullName>
    </submittedName>
</protein>
<sequence>MDSDLLPPIPDQMSDSVDDNTVNLFSNKNSKKDDQTYIEFENKGNRLSPHKIPETLFDLINDDSETVIPTEAKQTKFCLMEYNEEVHGSYCGEENNVVENAYQGLYDQNTIIMTIRTKFLQTMIDIDENIKTVNDKLDDFDESSAEQVQIEDNIDSNMNIGDARVMIKNQLKNNLIIESLKLQNINVNMILQSINLLELQEILVLYNILKTQNNDSYNLLKKLLNNLQ</sequence>
<accession>V6LKZ6</accession>